<dbReference type="SUPFAM" id="SSF81301">
    <property type="entry name" value="Nucleotidyltransferase"/>
    <property type="match status" value="1"/>
</dbReference>
<dbReference type="Proteomes" id="UP000018001">
    <property type="component" value="Unassembled WGS sequence"/>
</dbReference>
<gene>
    <name evidence="2" type="ORF">PVAR5_6810</name>
</gene>
<dbReference type="Pfam" id="PF04607">
    <property type="entry name" value="RelA_SpoT"/>
    <property type="match status" value="1"/>
</dbReference>
<dbReference type="OrthoDB" id="4719016at2759"/>
<dbReference type="PANTHER" id="PTHR41773">
    <property type="entry name" value="GTP PYROPHOSPHATASE-RELATED"/>
    <property type="match status" value="1"/>
</dbReference>
<feature type="domain" description="RelA/SpoT" evidence="1">
    <location>
        <begin position="2"/>
        <end position="138"/>
    </location>
</feature>
<evidence type="ECO:0000259" key="1">
    <source>
        <dbReference type="SMART" id="SM00954"/>
    </source>
</evidence>
<name>V5I433_BYSSN</name>
<dbReference type="eggNOG" id="ENOG502S64P">
    <property type="taxonomic scope" value="Eukaryota"/>
</dbReference>
<dbReference type="PANTHER" id="PTHR41773:SF1">
    <property type="entry name" value="RELA_SPOT DOMAIN-CONTAINING PROTEIN"/>
    <property type="match status" value="1"/>
</dbReference>
<accession>V5I433</accession>
<dbReference type="Gene3D" id="3.30.460.10">
    <property type="entry name" value="Beta Polymerase, domain 2"/>
    <property type="match status" value="1"/>
</dbReference>
<evidence type="ECO:0000313" key="3">
    <source>
        <dbReference type="Proteomes" id="UP000018001"/>
    </source>
</evidence>
<protein>
    <recommendedName>
        <fullName evidence="1">RelA/SpoT domain-containing protein</fullName>
    </recommendedName>
</protein>
<dbReference type="InterPro" id="IPR007685">
    <property type="entry name" value="RelA_SpoT"/>
</dbReference>
<comment type="caution">
    <text evidence="2">The sequence shown here is derived from an EMBL/GenBank/DDBJ whole genome shotgun (WGS) entry which is preliminary data.</text>
</comment>
<dbReference type="EMBL" id="BAUL01000229">
    <property type="protein sequence ID" value="GAD98120.1"/>
    <property type="molecule type" value="Genomic_DNA"/>
</dbReference>
<organism evidence="2 3">
    <name type="scientific">Byssochlamys spectabilis (strain No. 5 / NBRC 109023)</name>
    <name type="common">Paecilomyces variotii</name>
    <dbReference type="NCBI Taxonomy" id="1356009"/>
    <lineage>
        <taxon>Eukaryota</taxon>
        <taxon>Fungi</taxon>
        <taxon>Dikarya</taxon>
        <taxon>Ascomycota</taxon>
        <taxon>Pezizomycotina</taxon>
        <taxon>Eurotiomycetes</taxon>
        <taxon>Eurotiomycetidae</taxon>
        <taxon>Eurotiales</taxon>
        <taxon>Thermoascaceae</taxon>
        <taxon>Paecilomyces</taxon>
    </lineage>
</organism>
<dbReference type="InterPro" id="IPR043519">
    <property type="entry name" value="NT_sf"/>
</dbReference>
<keyword evidence="3" id="KW-1185">Reference proteome</keyword>
<dbReference type="CDD" id="cd05399">
    <property type="entry name" value="NT_Rel-Spo_like"/>
    <property type="match status" value="1"/>
</dbReference>
<dbReference type="SMART" id="SM00954">
    <property type="entry name" value="RelA_SpoT"/>
    <property type="match status" value="1"/>
</dbReference>
<sequence length="533" mass="62131">MRRQKQRAQKYKTFDEIEEDMHDLAGLRIALYYPNDFKKVEDIIGNRLLQTKAPQDWPDPHLGPHRYQALDSDWSDVSGRRSRFPGYFARHYRVQLKPVDIKEPAMEGKTMEIQLMSLLMHAWSKMHHELIYKPQLGRPLVDEDDERLIDISSGIIIAGEQAIRQIQINIDKKQERRRLSFNNPYDLWGYVDRKWITEPEGRLSQHERNWIQSLTEERHDIRQLLFTSLTDLNMGNPEDVDDIVQKAVQTYGQSISLTNDSGVTFVRLLYVMVANSPQLTQRVTEQLKLPPRACQITESSRHKKEVETLSEMLRLIRYYVFLICNALRWFDQVATDTSQHAFLQRLRSFNCSYPSGDDFLKSLHPASPLERTSGSPSDLNRFCEYLLEWDNIHWKISVALSTLTCSVVLVYPRRHSYLLSLSPPPTHITEYDYRDYTICPARFIENLNLANSKKVPKLTDNLTSFVYSDGIRRTSQTRRQALKSLTPYLVASQTWDGKAELSWTESSGGISCSQWMSFESLVKYLDRPNAMLL</sequence>
<dbReference type="InParanoid" id="V5I433"/>
<evidence type="ECO:0000313" key="2">
    <source>
        <dbReference type="EMBL" id="GAD98120.1"/>
    </source>
</evidence>
<dbReference type="HOGENOM" id="CLU_510880_0_0_1"/>
<dbReference type="AlphaFoldDB" id="V5I433"/>
<reference evidence="3" key="1">
    <citation type="journal article" date="2014" name="Genome Announc.">
        <title>Draft genome sequence of the formaldehyde-resistant fungus Byssochlamys spectabilis No. 5 (anamorph Paecilomyces variotii No. 5) (NBRC109023).</title>
        <authorList>
            <person name="Oka T."/>
            <person name="Ekino K."/>
            <person name="Fukuda K."/>
            <person name="Nomura Y."/>
        </authorList>
    </citation>
    <scope>NUCLEOTIDE SEQUENCE [LARGE SCALE GENOMIC DNA]</scope>
    <source>
        <strain evidence="3">No. 5 / NBRC 109023</strain>
    </source>
</reference>
<dbReference type="GO" id="GO:0015969">
    <property type="term" value="P:guanosine tetraphosphate metabolic process"/>
    <property type="evidence" value="ECO:0007669"/>
    <property type="project" value="InterPro"/>
</dbReference>
<proteinExistence type="predicted"/>